<dbReference type="Proteomes" id="UP001341281">
    <property type="component" value="Chromosome 05"/>
</dbReference>
<protein>
    <submittedName>
        <fullName evidence="2">Uncharacterized protein</fullName>
    </submittedName>
</protein>
<evidence type="ECO:0000313" key="3">
    <source>
        <dbReference type="Proteomes" id="UP001341281"/>
    </source>
</evidence>
<name>A0AAQ3TLH7_PASNO</name>
<feature type="non-terminal residue" evidence="2">
    <location>
        <position position="299"/>
    </location>
</feature>
<organism evidence="2 3">
    <name type="scientific">Paspalum notatum var. saurae</name>
    <dbReference type="NCBI Taxonomy" id="547442"/>
    <lineage>
        <taxon>Eukaryota</taxon>
        <taxon>Viridiplantae</taxon>
        <taxon>Streptophyta</taxon>
        <taxon>Embryophyta</taxon>
        <taxon>Tracheophyta</taxon>
        <taxon>Spermatophyta</taxon>
        <taxon>Magnoliopsida</taxon>
        <taxon>Liliopsida</taxon>
        <taxon>Poales</taxon>
        <taxon>Poaceae</taxon>
        <taxon>PACMAD clade</taxon>
        <taxon>Panicoideae</taxon>
        <taxon>Andropogonodae</taxon>
        <taxon>Paspaleae</taxon>
        <taxon>Paspalinae</taxon>
        <taxon>Paspalum</taxon>
    </lineage>
</organism>
<accession>A0AAQ3TLH7</accession>
<feature type="region of interest" description="Disordered" evidence="1">
    <location>
        <begin position="53"/>
        <end position="72"/>
    </location>
</feature>
<feature type="compositionally biased region" description="Basic residues" evidence="1">
    <location>
        <begin position="53"/>
        <end position="62"/>
    </location>
</feature>
<dbReference type="AlphaFoldDB" id="A0AAQ3TLH7"/>
<evidence type="ECO:0000256" key="1">
    <source>
        <dbReference type="SAM" id="MobiDB-lite"/>
    </source>
</evidence>
<gene>
    <name evidence="2" type="ORF">U9M48_023226</name>
</gene>
<proteinExistence type="predicted"/>
<evidence type="ECO:0000313" key="2">
    <source>
        <dbReference type="EMBL" id="WVZ75139.1"/>
    </source>
</evidence>
<dbReference type="EMBL" id="CP144749">
    <property type="protein sequence ID" value="WVZ75139.1"/>
    <property type="molecule type" value="Genomic_DNA"/>
</dbReference>
<reference evidence="2 3" key="1">
    <citation type="submission" date="2024-02" db="EMBL/GenBank/DDBJ databases">
        <title>High-quality chromosome-scale genome assembly of Pensacola bahiagrass (Paspalum notatum Flugge var. saurae).</title>
        <authorList>
            <person name="Vega J.M."/>
            <person name="Podio M."/>
            <person name="Orjuela J."/>
            <person name="Siena L.A."/>
            <person name="Pessino S.C."/>
            <person name="Combes M.C."/>
            <person name="Mariac C."/>
            <person name="Albertini E."/>
            <person name="Pupilli F."/>
            <person name="Ortiz J.P.A."/>
            <person name="Leblanc O."/>
        </authorList>
    </citation>
    <scope>NUCLEOTIDE SEQUENCE [LARGE SCALE GENOMIC DNA]</scope>
    <source>
        <strain evidence="2">R1</strain>
        <tissue evidence="2">Leaf</tissue>
    </source>
</reference>
<keyword evidence="3" id="KW-1185">Reference proteome</keyword>
<sequence>MQLWLCCVPWMDGHHALLLFLPPRPSSPPSRPALTSMARRLLLAPAPAWCRKSRRTGLRQRGQRGSASDSMTYMRQRGQAASTMDVASGLSDHCSPWPWWCWSRSPSDDRHELGDDDHSSSDDTADAPLVSAGGAGGDRCSFRSRPLPLPPVLPGRLITPCYLLLSFLSAKLSAGVLCSAEELRTSGGALLVLCSCWVWGKKKRWQQVFIGGKWAVEAMDGGQLVFLIAAALLRKARQGNGHRHPFACLELPSSVGGGRGDGVGKWQTRRARFRAGARRPRWRWKNDLTKKVTGMRGTQ</sequence>